<feature type="chain" id="PRO_5046837763" evidence="3">
    <location>
        <begin position="22"/>
        <end position="373"/>
    </location>
</feature>
<feature type="domain" description="Imelysin-like" evidence="4">
    <location>
        <begin position="48"/>
        <end position="348"/>
    </location>
</feature>
<evidence type="ECO:0000313" key="5">
    <source>
        <dbReference type="EMBL" id="QQX75679.1"/>
    </source>
</evidence>
<organism evidence="5 6">
    <name type="scientific">Aequorivita iocasae</name>
    <dbReference type="NCBI Taxonomy" id="2803865"/>
    <lineage>
        <taxon>Bacteria</taxon>
        <taxon>Pseudomonadati</taxon>
        <taxon>Bacteroidota</taxon>
        <taxon>Flavobacteriia</taxon>
        <taxon>Flavobacteriales</taxon>
        <taxon>Flavobacteriaceae</taxon>
        <taxon>Aequorivita</taxon>
    </lineage>
</organism>
<reference evidence="5 6" key="1">
    <citation type="submission" date="2021-01" db="EMBL/GenBank/DDBJ databases">
        <title>Aequorivita sp. strain KX20305, a bacterium isolated from the sediment collected at a cold seep field in South China Sea.</title>
        <authorList>
            <person name="Zhang H."/>
            <person name="Li C."/>
        </authorList>
    </citation>
    <scope>NUCLEOTIDE SEQUENCE [LARGE SCALE GENOMIC DNA]</scope>
    <source>
        <strain evidence="5 6">KX20305</strain>
    </source>
</reference>
<accession>A0ABX7DSB5</accession>
<protein>
    <submittedName>
        <fullName evidence="5">Imelysin family protein</fullName>
    </submittedName>
</protein>
<proteinExistence type="predicted"/>
<gene>
    <name evidence="5" type="ORF">JK629_10025</name>
</gene>
<dbReference type="CDD" id="cd14659">
    <property type="entry name" value="Imelysin-like_IPPA"/>
    <property type="match status" value="1"/>
</dbReference>
<dbReference type="InterPro" id="IPR034984">
    <property type="entry name" value="Imelysin-like_IPPA"/>
</dbReference>
<dbReference type="InterPro" id="IPR038352">
    <property type="entry name" value="Imelysin_sf"/>
</dbReference>
<evidence type="ECO:0000313" key="6">
    <source>
        <dbReference type="Proteomes" id="UP000629420"/>
    </source>
</evidence>
<sequence length="373" mass="41254">MKFLKIGILLAIVAASIAACSSDSDSPEETNDTFDRGAMLANWADNIIIPAYSSFNSKVVEMESATTIFNAMPTVENLQSLRSVWKEAYVSFQNVSMFEIGKAEEVRFRNRLNVYPTNVAQIEDFIATGNYDFALPSTIDKQGFPALDYMLNGLAETDAEIVTFYTLNSNAEGYKNYLKTLSQTISSLSNEVLTSWTGGYRDTFVANTSSSASGAVDKLTNDYIFYFEKALRAGKVGIPAGIFSSGTLPQNVEAFYKKDISKELLLEAIDASVNFFNGRSFNGNSTGQSFKTYLDYLNTIKNGENLSALINNQFAVAKNKANELNVNFIQQIETDNTKMLASYDELQRLVVLMKVDMVQAFDVTIDYVDADGD</sequence>
<dbReference type="PROSITE" id="PS51257">
    <property type="entry name" value="PROKAR_LIPOPROTEIN"/>
    <property type="match status" value="1"/>
</dbReference>
<feature type="signal peptide" evidence="3">
    <location>
        <begin position="1"/>
        <end position="21"/>
    </location>
</feature>
<dbReference type="RefSeq" id="WP_202335493.1">
    <property type="nucleotide sequence ID" value="NZ_CP068439.1"/>
</dbReference>
<dbReference type="Proteomes" id="UP000629420">
    <property type="component" value="Chromosome"/>
</dbReference>
<dbReference type="EMBL" id="CP068439">
    <property type="protein sequence ID" value="QQX75679.1"/>
    <property type="molecule type" value="Genomic_DNA"/>
</dbReference>
<evidence type="ECO:0000256" key="3">
    <source>
        <dbReference type="SAM" id="SignalP"/>
    </source>
</evidence>
<name>A0ABX7DSB5_9FLAO</name>
<evidence type="ECO:0000256" key="2">
    <source>
        <dbReference type="ARBA" id="ARBA00022729"/>
    </source>
</evidence>
<keyword evidence="2 3" id="KW-0732">Signal</keyword>
<dbReference type="Pfam" id="PF09375">
    <property type="entry name" value="Peptidase_M75"/>
    <property type="match status" value="1"/>
</dbReference>
<keyword evidence="6" id="KW-1185">Reference proteome</keyword>
<dbReference type="InterPro" id="IPR018976">
    <property type="entry name" value="Imelysin-like"/>
</dbReference>
<comment type="subcellular location">
    <subcellularLocation>
        <location evidence="1">Cell envelope</location>
    </subcellularLocation>
</comment>
<evidence type="ECO:0000256" key="1">
    <source>
        <dbReference type="ARBA" id="ARBA00004196"/>
    </source>
</evidence>
<dbReference type="Gene3D" id="1.20.1420.20">
    <property type="entry name" value="M75 peptidase, HXXE motif"/>
    <property type="match status" value="1"/>
</dbReference>
<evidence type="ECO:0000259" key="4">
    <source>
        <dbReference type="Pfam" id="PF09375"/>
    </source>
</evidence>